<dbReference type="CDD" id="cd00085">
    <property type="entry name" value="HNHc"/>
    <property type="match status" value="1"/>
</dbReference>
<gene>
    <name evidence="2" type="ORF">E0F88_07295</name>
</gene>
<dbReference type="Pfam" id="PF01844">
    <property type="entry name" value="HNH"/>
    <property type="match status" value="1"/>
</dbReference>
<dbReference type="Proteomes" id="UP000294850">
    <property type="component" value="Unassembled WGS sequence"/>
</dbReference>
<evidence type="ECO:0000313" key="3">
    <source>
        <dbReference type="Proteomes" id="UP000294850"/>
    </source>
</evidence>
<dbReference type="RefSeq" id="WP_131957553.1">
    <property type="nucleotide sequence ID" value="NZ_SMFL01000002.1"/>
</dbReference>
<evidence type="ECO:0000313" key="2">
    <source>
        <dbReference type="EMBL" id="TDE17687.1"/>
    </source>
</evidence>
<organism evidence="2 3">
    <name type="scientific">Dyadobacter psychrotolerans</name>
    <dbReference type="NCBI Taxonomy" id="2541721"/>
    <lineage>
        <taxon>Bacteria</taxon>
        <taxon>Pseudomonadati</taxon>
        <taxon>Bacteroidota</taxon>
        <taxon>Cytophagia</taxon>
        <taxon>Cytophagales</taxon>
        <taxon>Spirosomataceae</taxon>
        <taxon>Dyadobacter</taxon>
    </lineage>
</organism>
<protein>
    <recommendedName>
        <fullName evidence="1">HNH domain-containing protein</fullName>
    </recommendedName>
</protein>
<dbReference type="GO" id="GO:0003676">
    <property type="term" value="F:nucleic acid binding"/>
    <property type="evidence" value="ECO:0007669"/>
    <property type="project" value="InterPro"/>
</dbReference>
<keyword evidence="3" id="KW-1185">Reference proteome</keyword>
<evidence type="ECO:0000259" key="1">
    <source>
        <dbReference type="Pfam" id="PF01844"/>
    </source>
</evidence>
<name>A0A4R5DV47_9BACT</name>
<dbReference type="OrthoDB" id="1340280at2"/>
<proteinExistence type="predicted"/>
<dbReference type="InterPro" id="IPR002711">
    <property type="entry name" value="HNH"/>
</dbReference>
<dbReference type="InterPro" id="IPR003615">
    <property type="entry name" value="HNH_nuc"/>
</dbReference>
<dbReference type="GO" id="GO:0004519">
    <property type="term" value="F:endonuclease activity"/>
    <property type="evidence" value="ECO:0007669"/>
    <property type="project" value="InterPro"/>
</dbReference>
<reference evidence="2 3" key="1">
    <citation type="submission" date="2019-03" db="EMBL/GenBank/DDBJ databases">
        <title>Dyadobacter AR-3-6 sp. nov., isolated from arctic soil.</title>
        <authorList>
            <person name="Chaudhary D.K."/>
        </authorList>
    </citation>
    <scope>NUCLEOTIDE SEQUENCE [LARGE SCALE GENOMIC DNA]</scope>
    <source>
        <strain evidence="2 3">AR-3-6</strain>
    </source>
</reference>
<dbReference type="Gene3D" id="1.10.30.50">
    <property type="match status" value="1"/>
</dbReference>
<sequence length="69" mass="8188">MCCGKYGELHVDHVKPRSLYPKLALKLTNLQILCRACNMGKSNRFNDDWRPKDWKTRLRVFLNIKAPRE</sequence>
<accession>A0A4R5DV47</accession>
<dbReference type="EMBL" id="SMFL01000002">
    <property type="protein sequence ID" value="TDE17687.1"/>
    <property type="molecule type" value="Genomic_DNA"/>
</dbReference>
<comment type="caution">
    <text evidence="2">The sequence shown here is derived from an EMBL/GenBank/DDBJ whole genome shotgun (WGS) entry which is preliminary data.</text>
</comment>
<dbReference type="AlphaFoldDB" id="A0A4R5DV47"/>
<dbReference type="GO" id="GO:0008270">
    <property type="term" value="F:zinc ion binding"/>
    <property type="evidence" value="ECO:0007669"/>
    <property type="project" value="InterPro"/>
</dbReference>
<feature type="domain" description="HNH" evidence="1">
    <location>
        <begin position="2"/>
        <end position="44"/>
    </location>
</feature>